<dbReference type="GO" id="GO:0006538">
    <property type="term" value="P:L-glutamate catabolic process"/>
    <property type="evidence" value="ECO:0007669"/>
    <property type="project" value="TreeGrafter"/>
</dbReference>
<feature type="binding site" evidence="5">
    <location>
        <position position="147"/>
    </location>
    <ligand>
        <name>NAD(+)</name>
        <dbReference type="ChEBI" id="CHEBI:57540"/>
    </ligand>
</feature>
<evidence type="ECO:0000313" key="9">
    <source>
        <dbReference type="EMBL" id="TMM54220.1"/>
    </source>
</evidence>
<dbReference type="RefSeq" id="WP_138660394.1">
    <property type="nucleotide sequence ID" value="NZ_VANS01000001.1"/>
</dbReference>
<comment type="caution">
    <text evidence="9">The sequence shown here is derived from an EMBL/GenBank/DDBJ whole genome shotgun (WGS) entry which is preliminary data.</text>
</comment>
<dbReference type="PIRSF" id="PIRSF000185">
    <property type="entry name" value="Glu_DH"/>
    <property type="match status" value="1"/>
</dbReference>
<evidence type="ECO:0000313" key="10">
    <source>
        <dbReference type="Proteomes" id="UP000309550"/>
    </source>
</evidence>
<feature type="binding site" evidence="5">
    <location>
        <position position="65"/>
    </location>
    <ligand>
        <name>substrate</name>
    </ligand>
</feature>
<dbReference type="PANTHER" id="PTHR11606:SF13">
    <property type="entry name" value="GLUTAMATE DEHYDROGENASE 1, MITOCHONDRIAL"/>
    <property type="match status" value="1"/>
</dbReference>
<dbReference type="InterPro" id="IPR046346">
    <property type="entry name" value="Aminoacid_DH-like_N_sf"/>
</dbReference>
<dbReference type="GO" id="GO:0000166">
    <property type="term" value="F:nucleotide binding"/>
    <property type="evidence" value="ECO:0007669"/>
    <property type="project" value="UniProtKB-KW"/>
</dbReference>
<dbReference type="PRINTS" id="PR00082">
    <property type="entry name" value="GLFDHDRGNASE"/>
</dbReference>
<dbReference type="SUPFAM" id="SSF53223">
    <property type="entry name" value="Aminoacid dehydrogenase-like, N-terminal domain"/>
    <property type="match status" value="1"/>
</dbReference>
<evidence type="ECO:0000256" key="4">
    <source>
        <dbReference type="PIRSR" id="PIRSR000185-1"/>
    </source>
</evidence>
<dbReference type="SUPFAM" id="SSF51735">
    <property type="entry name" value="NAD(P)-binding Rossmann-fold domains"/>
    <property type="match status" value="1"/>
</dbReference>
<evidence type="ECO:0000256" key="1">
    <source>
        <dbReference type="ARBA" id="ARBA00006382"/>
    </source>
</evidence>
<evidence type="ECO:0000256" key="2">
    <source>
        <dbReference type="ARBA" id="ARBA00023002"/>
    </source>
</evidence>
<keyword evidence="5" id="KW-0547">Nucleotide-binding</keyword>
<name>A0A5S3PKY8_9RHOB</name>
<dbReference type="InterPro" id="IPR006096">
    <property type="entry name" value="Glu/Leu/Phe/Val/Trp_DH_C"/>
</dbReference>
<dbReference type="InterPro" id="IPR033524">
    <property type="entry name" value="Glu/Leu/Phe/Val_DH_AS"/>
</dbReference>
<accession>A0A5S3PKY8</accession>
<dbReference type="Gene3D" id="3.40.50.10860">
    <property type="entry name" value="Leucine Dehydrogenase, chain A, domain 1"/>
    <property type="match status" value="1"/>
</dbReference>
<dbReference type="EMBL" id="VANS01000001">
    <property type="protein sequence ID" value="TMM54220.1"/>
    <property type="molecule type" value="Genomic_DNA"/>
</dbReference>
<keyword evidence="10" id="KW-1185">Reference proteome</keyword>
<dbReference type="Pfam" id="PF00208">
    <property type="entry name" value="ELFV_dehydrog"/>
    <property type="match status" value="1"/>
</dbReference>
<evidence type="ECO:0000256" key="3">
    <source>
        <dbReference type="PIRNR" id="PIRNR000185"/>
    </source>
</evidence>
<dbReference type="InterPro" id="IPR006097">
    <property type="entry name" value="Glu/Leu/Phe/Val/Trp_DH_dimer"/>
</dbReference>
<keyword evidence="2 3" id="KW-0560">Oxidoreductase</keyword>
<dbReference type="AlphaFoldDB" id="A0A5S3PKY8"/>
<dbReference type="OrthoDB" id="9803297at2"/>
<dbReference type="Pfam" id="PF02812">
    <property type="entry name" value="ELFV_dehydrog_N"/>
    <property type="match status" value="1"/>
</dbReference>
<reference evidence="9 10" key="1">
    <citation type="submission" date="2019-05" db="EMBL/GenBank/DDBJ databases">
        <title>Sulfitobacter sabulilitoris sp. nov., isolated from a marine sand.</title>
        <authorList>
            <person name="Yoon J.-H."/>
        </authorList>
    </citation>
    <scope>NUCLEOTIDE SEQUENCE [LARGE SCALE GENOMIC DNA]</scope>
    <source>
        <strain evidence="9 10">HSMS-29</strain>
    </source>
</reference>
<dbReference type="Gene3D" id="3.40.50.720">
    <property type="entry name" value="NAD(P)-binding Rossmann-like Domain"/>
    <property type="match status" value="1"/>
</dbReference>
<dbReference type="InterPro" id="IPR006095">
    <property type="entry name" value="Glu/Leu/Phe/Val/Trp_DH"/>
</dbReference>
<keyword evidence="5" id="KW-0520">NAD</keyword>
<comment type="similarity">
    <text evidence="1 3 7">Belongs to the Glu/Leu/Phe/Val dehydrogenases family.</text>
</comment>
<evidence type="ECO:0000256" key="7">
    <source>
        <dbReference type="RuleBase" id="RU004417"/>
    </source>
</evidence>
<dbReference type="PROSITE" id="PS00074">
    <property type="entry name" value="GLFV_DEHYDROGENASE"/>
    <property type="match status" value="1"/>
</dbReference>
<dbReference type="SMART" id="SM00839">
    <property type="entry name" value="ELFV_dehydrog"/>
    <property type="match status" value="1"/>
</dbReference>
<dbReference type="PANTHER" id="PTHR11606">
    <property type="entry name" value="GLUTAMATE DEHYDROGENASE"/>
    <property type="match status" value="1"/>
</dbReference>
<proteinExistence type="inferred from homology"/>
<gene>
    <name evidence="9" type="ORF">FDT80_01070</name>
</gene>
<dbReference type="GO" id="GO:0004352">
    <property type="term" value="F:glutamate dehydrogenase (NAD+) activity"/>
    <property type="evidence" value="ECO:0007669"/>
    <property type="project" value="TreeGrafter"/>
</dbReference>
<feature type="site" description="Important for catalysis" evidence="6">
    <location>
        <position position="111"/>
    </location>
</feature>
<feature type="domain" description="Glutamate/phenylalanine/leucine/valine/L-tryptophan dehydrogenase C-terminal" evidence="8">
    <location>
        <begin position="138"/>
        <end position="364"/>
    </location>
</feature>
<dbReference type="InterPro" id="IPR014362">
    <property type="entry name" value="Glu_DH"/>
</dbReference>
<evidence type="ECO:0000256" key="5">
    <source>
        <dbReference type="PIRSR" id="PIRSR000185-2"/>
    </source>
</evidence>
<evidence type="ECO:0000256" key="6">
    <source>
        <dbReference type="PIRSR" id="PIRSR000185-3"/>
    </source>
</evidence>
<protein>
    <recommendedName>
        <fullName evidence="3">Glutamate dehydrogenase</fullName>
    </recommendedName>
</protein>
<dbReference type="InterPro" id="IPR036291">
    <property type="entry name" value="NAD(P)-bd_dom_sf"/>
</dbReference>
<feature type="active site" description="Proton donor" evidence="4">
    <location>
        <position position="77"/>
    </location>
</feature>
<sequence length="368" mass="37304">MTDPFALADGLGPEKIVHLHDAAVGLRAIVVIDNTAAGPSIGGVRMADDASLGECARLARAMTFKNAAAGLPHGGGKSVILGNPAMAGKERLVRAFARAIAELGGYIPGPDMGTDETAMAWVHDEIGRAVGLPRVLGGIPLDQIGITGFGLGVAADAAQAFCGLRLDGASVAIQGFGSVGMNAATALAGMGARLVAVSDSGGSITHPKGLPIDDLIALKRASRSVTALAGATALAGEATITAQCDILVPAARPDVITQANARDVKARLVLEGANIPTSAAAERILHDRDVLVVPDFIANAGGVICASVEYRGGTESDARAAVTEKIRANTVEVLARARDTGAMPREAAQAMALARIHEAMSYGRFTGA</sequence>
<evidence type="ECO:0000259" key="8">
    <source>
        <dbReference type="SMART" id="SM00839"/>
    </source>
</evidence>
<organism evidence="9 10">
    <name type="scientific">Sulfitobacter sabulilitoris</name>
    <dbReference type="NCBI Taxonomy" id="2562655"/>
    <lineage>
        <taxon>Bacteria</taxon>
        <taxon>Pseudomonadati</taxon>
        <taxon>Pseudomonadota</taxon>
        <taxon>Alphaproteobacteria</taxon>
        <taxon>Rhodobacterales</taxon>
        <taxon>Roseobacteraceae</taxon>
        <taxon>Sulfitobacter</taxon>
    </lineage>
</organism>
<dbReference type="Proteomes" id="UP000309550">
    <property type="component" value="Unassembled WGS sequence"/>
</dbReference>